<feature type="region of interest" description="Disordered" evidence="5">
    <location>
        <begin position="384"/>
        <end position="434"/>
    </location>
</feature>
<gene>
    <name evidence="8" type="ORF">IL334_001690</name>
</gene>
<protein>
    <recommendedName>
        <fullName evidence="2">arginyltransferase</fullName>
        <ecNumber evidence="2">2.3.2.8</ecNumber>
    </recommendedName>
</protein>
<dbReference type="InterPro" id="IPR007471">
    <property type="entry name" value="N-end_Aminoacyl_Trfase_N"/>
</dbReference>
<evidence type="ECO:0000313" key="9">
    <source>
        <dbReference type="Proteomes" id="UP001329825"/>
    </source>
</evidence>
<comment type="similarity">
    <text evidence="1">Belongs to the R-transferase family.</text>
</comment>
<keyword evidence="4" id="KW-0012">Acyltransferase</keyword>
<dbReference type="Proteomes" id="UP001329825">
    <property type="component" value="Chromosome 2"/>
</dbReference>
<dbReference type="EMBL" id="CP141882">
    <property type="protein sequence ID" value="WRT64756.1"/>
    <property type="molecule type" value="Genomic_DNA"/>
</dbReference>
<keyword evidence="3" id="KW-0808">Transferase</keyword>
<dbReference type="InterPro" id="IPR030700">
    <property type="entry name" value="N-end_Aminoacyl_Trfase"/>
</dbReference>
<keyword evidence="9" id="KW-1185">Reference proteome</keyword>
<sequence>MSKLSPTLLTPYGYSSGTCGYCSPSGQRSKGKTSSKYGMVTEQMTPQFYQILVDRGWRRSGDYLYHPDMARTCCPQYTIRLNTTLFKGNKKLRQVTNRFNRFLQTSKKPGESSSPPKLSESKNQFAGTGKEEQKGAQSVNDIGKGKGNGKAKGKASVPQQRDLIDDLHTFEIGYTSNEDELSHRFETQLVPARATKESFELYKAYQISVHKDEPDKVTMKGFDRFLCGSTLIETPIKYTKDVQDEIKNGRLPKHYGQYHLLYNVDSNLIGISVIDILPCCVSSVYFIWHPDWAWASLGKLSALYEISLSRRIKHAGVEEMNWVYMGYWIPDCQKMKYKSDYEPSELLDAGTNKFHLLDDKLESFLISHPTGYYPFSRIIKSMSVSPDPPSSSTTARKPELEQSEETASASDSEEEEAPSSWPNPSPPGFLNPDDIEDDTLEDVLILMGRNKFTGKGGKLVPISMLEFGNQRAMYNEIKQFVAAVGEDHMATSENGIEGKAVLYFG</sequence>
<feature type="compositionally biased region" description="Low complexity" evidence="5">
    <location>
        <begin position="111"/>
        <end position="122"/>
    </location>
</feature>
<evidence type="ECO:0000259" key="6">
    <source>
        <dbReference type="Pfam" id="PF04376"/>
    </source>
</evidence>
<evidence type="ECO:0000256" key="1">
    <source>
        <dbReference type="ARBA" id="ARBA00009991"/>
    </source>
</evidence>
<evidence type="ECO:0000256" key="5">
    <source>
        <dbReference type="SAM" id="MobiDB-lite"/>
    </source>
</evidence>
<evidence type="ECO:0000256" key="3">
    <source>
        <dbReference type="ARBA" id="ARBA00022679"/>
    </source>
</evidence>
<dbReference type="Pfam" id="PF04376">
    <property type="entry name" value="ATE_N"/>
    <property type="match status" value="1"/>
</dbReference>
<evidence type="ECO:0000256" key="2">
    <source>
        <dbReference type="ARBA" id="ARBA00012025"/>
    </source>
</evidence>
<evidence type="ECO:0000259" key="7">
    <source>
        <dbReference type="Pfam" id="PF04377"/>
    </source>
</evidence>
<feature type="region of interest" description="Disordered" evidence="5">
    <location>
        <begin position="104"/>
        <end position="160"/>
    </location>
</feature>
<feature type="domain" description="N-end aminoacyl transferase N-terminal" evidence="6">
    <location>
        <begin position="18"/>
        <end position="94"/>
    </location>
</feature>
<name>A0ABZ1CSW1_9TREE</name>
<dbReference type="EC" id="2.3.2.8" evidence="2"/>
<dbReference type="PANTHER" id="PTHR21367">
    <property type="entry name" value="ARGININE-TRNA-PROTEIN TRANSFERASE 1"/>
    <property type="match status" value="1"/>
</dbReference>
<dbReference type="RefSeq" id="XP_062789496.1">
    <property type="nucleotide sequence ID" value="XM_062933445.1"/>
</dbReference>
<dbReference type="PANTHER" id="PTHR21367:SF1">
    <property type="entry name" value="ARGINYL-TRNA--PROTEIN TRANSFERASE 1"/>
    <property type="match status" value="1"/>
</dbReference>
<proteinExistence type="inferred from homology"/>
<evidence type="ECO:0000313" key="8">
    <source>
        <dbReference type="EMBL" id="WRT64756.1"/>
    </source>
</evidence>
<organism evidence="8 9">
    <name type="scientific">Kwoniella shivajii</name>
    <dbReference type="NCBI Taxonomy" id="564305"/>
    <lineage>
        <taxon>Eukaryota</taxon>
        <taxon>Fungi</taxon>
        <taxon>Dikarya</taxon>
        <taxon>Basidiomycota</taxon>
        <taxon>Agaricomycotina</taxon>
        <taxon>Tremellomycetes</taxon>
        <taxon>Tremellales</taxon>
        <taxon>Cryptococcaceae</taxon>
        <taxon>Kwoniella</taxon>
    </lineage>
</organism>
<evidence type="ECO:0000256" key="4">
    <source>
        <dbReference type="ARBA" id="ARBA00023315"/>
    </source>
</evidence>
<accession>A0ABZ1CSW1</accession>
<dbReference type="InterPro" id="IPR007472">
    <property type="entry name" value="N-end_Aminoacyl_Trfase_C"/>
</dbReference>
<dbReference type="GeneID" id="87953821"/>
<dbReference type="Pfam" id="PF04377">
    <property type="entry name" value="ATE_C"/>
    <property type="match status" value="1"/>
</dbReference>
<reference evidence="8 9" key="1">
    <citation type="submission" date="2024-01" db="EMBL/GenBank/DDBJ databases">
        <title>Comparative genomics of Cryptococcus and Kwoniella reveals pathogenesis evolution and contrasting modes of karyotype evolution via chromosome fusion or intercentromeric recombination.</title>
        <authorList>
            <person name="Coelho M.A."/>
            <person name="David-Palma M."/>
            <person name="Shea T."/>
            <person name="Bowers K."/>
            <person name="McGinley-Smith S."/>
            <person name="Mohammad A.W."/>
            <person name="Gnirke A."/>
            <person name="Yurkov A.M."/>
            <person name="Nowrousian M."/>
            <person name="Sun S."/>
            <person name="Cuomo C.A."/>
            <person name="Heitman J."/>
        </authorList>
    </citation>
    <scope>NUCLEOTIDE SEQUENCE [LARGE SCALE GENOMIC DNA]</scope>
    <source>
        <strain evidence="8">CBS 11374</strain>
    </source>
</reference>
<feature type="domain" description="N-end rule aminoacyl transferase C-terminal" evidence="7">
    <location>
        <begin position="197"/>
        <end position="348"/>
    </location>
</feature>